<dbReference type="Proteomes" id="UP000433483">
    <property type="component" value="Unassembled WGS sequence"/>
</dbReference>
<dbReference type="InterPro" id="IPR010998">
    <property type="entry name" value="Integrase_recombinase_N"/>
</dbReference>
<dbReference type="PANTHER" id="PTHR34605:SF4">
    <property type="entry name" value="DNA ADENINE METHYLTRANSFERASE"/>
    <property type="match status" value="1"/>
</dbReference>
<dbReference type="GO" id="GO:0015074">
    <property type="term" value="P:DNA integration"/>
    <property type="evidence" value="ECO:0007669"/>
    <property type="project" value="InterPro"/>
</dbReference>
<dbReference type="SUPFAM" id="SSF56349">
    <property type="entry name" value="DNA breaking-rejoining enzymes"/>
    <property type="match status" value="1"/>
</dbReference>
<dbReference type="GO" id="GO:0006310">
    <property type="term" value="P:DNA recombination"/>
    <property type="evidence" value="ECO:0007669"/>
    <property type="project" value="UniProtKB-KW"/>
</dbReference>
<dbReference type="EMBL" id="QXGA01006163">
    <property type="protein sequence ID" value="KAE9064142.1"/>
    <property type="molecule type" value="Genomic_DNA"/>
</dbReference>
<evidence type="ECO:0000256" key="1">
    <source>
        <dbReference type="ARBA" id="ARBA00023125"/>
    </source>
</evidence>
<evidence type="ECO:0000313" key="4">
    <source>
        <dbReference type="EMBL" id="KAE9161699.1"/>
    </source>
</evidence>
<dbReference type="PANTHER" id="PTHR34605">
    <property type="entry name" value="PHAGE_INTEGRASE DOMAIN-CONTAINING PROTEIN"/>
    <property type="match status" value="1"/>
</dbReference>
<proteinExistence type="predicted"/>
<evidence type="ECO:0000256" key="2">
    <source>
        <dbReference type="ARBA" id="ARBA00023172"/>
    </source>
</evidence>
<dbReference type="InterPro" id="IPR011010">
    <property type="entry name" value="DNA_brk_join_enz"/>
</dbReference>
<dbReference type="Gene3D" id="1.10.443.10">
    <property type="entry name" value="Intergrase catalytic core"/>
    <property type="match status" value="1"/>
</dbReference>
<dbReference type="AlphaFoldDB" id="A0A6A3PSR2"/>
<dbReference type="Gene3D" id="1.10.150.130">
    <property type="match status" value="1"/>
</dbReference>
<dbReference type="InterPro" id="IPR013762">
    <property type="entry name" value="Integrase-like_cat_sf"/>
</dbReference>
<dbReference type="Proteomes" id="UP000440732">
    <property type="component" value="Unassembled WGS sequence"/>
</dbReference>
<keyword evidence="2" id="KW-0233">DNA recombination</keyword>
<dbReference type="GO" id="GO:0003677">
    <property type="term" value="F:DNA binding"/>
    <property type="evidence" value="ECO:0007669"/>
    <property type="project" value="UniProtKB-KW"/>
</dbReference>
<dbReference type="EMBL" id="QXGB01006016">
    <property type="protein sequence ID" value="KAE9161699.1"/>
    <property type="molecule type" value="Genomic_DNA"/>
</dbReference>
<comment type="caution">
    <text evidence="3">The sequence shown here is derived from an EMBL/GenBank/DDBJ whole genome shotgun (WGS) entry which is preliminary data.</text>
</comment>
<evidence type="ECO:0000313" key="3">
    <source>
        <dbReference type="EMBL" id="KAE9064142.1"/>
    </source>
</evidence>
<evidence type="ECO:0008006" key="7">
    <source>
        <dbReference type="Google" id="ProtNLM"/>
    </source>
</evidence>
<reference evidence="5 6" key="1">
    <citation type="submission" date="2018-08" db="EMBL/GenBank/DDBJ databases">
        <title>Genomic investigation of the strawberry pathogen Phytophthora fragariae indicates pathogenicity is determined by transcriptional variation in three key races.</title>
        <authorList>
            <person name="Adams T.M."/>
            <person name="Armitage A.D."/>
            <person name="Sobczyk M.K."/>
            <person name="Bates H.J."/>
            <person name="Dunwell J.M."/>
            <person name="Nellist C.F."/>
            <person name="Harrison R.J."/>
        </authorList>
    </citation>
    <scope>NUCLEOTIDE SEQUENCE [LARGE SCALE GENOMIC DNA]</scope>
    <source>
        <strain evidence="4 5">NOV-27</strain>
        <strain evidence="3 6">NOV-5</strain>
    </source>
</reference>
<protein>
    <recommendedName>
        <fullName evidence="7">Tyr recombinase domain-containing protein</fullName>
    </recommendedName>
</protein>
<dbReference type="OrthoDB" id="123621at2759"/>
<evidence type="ECO:0000313" key="6">
    <source>
        <dbReference type="Proteomes" id="UP000440732"/>
    </source>
</evidence>
<name>A0A6A3PSR2_9STRA</name>
<organism evidence="3 6">
    <name type="scientific">Phytophthora fragariae</name>
    <dbReference type="NCBI Taxonomy" id="53985"/>
    <lineage>
        <taxon>Eukaryota</taxon>
        <taxon>Sar</taxon>
        <taxon>Stramenopiles</taxon>
        <taxon>Oomycota</taxon>
        <taxon>Peronosporomycetes</taxon>
        <taxon>Peronosporales</taxon>
        <taxon>Peronosporaceae</taxon>
        <taxon>Phytophthora</taxon>
    </lineage>
</organism>
<keyword evidence="1" id="KW-0238">DNA-binding</keyword>
<accession>A0A6A3PSR2</accession>
<sequence>MKWSKWLKDDTKGANEKLGLFAIYCWRFGWKQGHRGNKYSTIQLKLASVRWYHRRHRDKVLVTSPSMELLLRGIKRMSDPVLKKQPVTPAFLRLLYRRLDFARPHDRLLWGSVLLGYFFLLRRSEFLRIGSQRTAYCLKTSDAFFSNPEGVRTTYGSASSVTIGLAGSKNDQYGRCAWRTMHVSGDALLCPRRALRHLLLARRALGCGTHPYLCAELKAEEVAQDFKDLAASIGVPKRNYSTHSIRIGGATSLSSGAADSLSIKLLGRWMNDCFGEYPVQTAKSTVGLSSKMVVTN</sequence>
<dbReference type="InterPro" id="IPR052925">
    <property type="entry name" value="Phage_Integrase-like_Recomb"/>
</dbReference>
<evidence type="ECO:0000313" key="5">
    <source>
        <dbReference type="Proteomes" id="UP000433483"/>
    </source>
</evidence>
<gene>
    <name evidence="4" type="ORF">PF005_g31138</name>
    <name evidence="3" type="ORF">PF006_g30770</name>
</gene>
<keyword evidence="5" id="KW-1185">Reference proteome</keyword>